<gene>
    <name evidence="2" type="ORF">BGAPBR_Q0027</name>
</gene>
<keyword evidence="1" id="KW-0472">Membrane</keyword>
<protein>
    <submittedName>
        <fullName evidence="2">Uncharacterized protein</fullName>
    </submittedName>
</protein>
<reference evidence="2 3" key="1">
    <citation type="journal article" date="2011" name="J. Bacteriol.">
        <title>Whole-genome sequences of two Borrelia afzelii and two Borrelia garinii Lyme disease agent isolates.</title>
        <authorList>
            <person name="Casjens S.R."/>
            <person name="Mongodin E.F."/>
            <person name="Qiu W.-G."/>
            <person name="Dunn J.J."/>
            <person name="Luft B.J."/>
            <person name="Fraser-Liggett C.M."/>
            <person name="Schutzer S.E."/>
        </authorList>
    </citation>
    <scope>NUCLEOTIDE SEQUENCE [LARGE SCALE GENOMIC DNA]</scope>
    <source>
        <strain evidence="2 3">PBr</strain>
    </source>
</reference>
<accession>B8F1A4</accession>
<dbReference type="EMBL" id="CP001306">
    <property type="protein sequence ID" value="ACL34747.1"/>
    <property type="molecule type" value="Genomic_DNA"/>
</dbReference>
<organism evidence="2 3">
    <name type="scientific">Borreliella garinii PBr</name>
    <dbReference type="NCBI Taxonomy" id="498743"/>
    <lineage>
        <taxon>Bacteria</taxon>
        <taxon>Pseudomonadati</taxon>
        <taxon>Spirochaetota</taxon>
        <taxon>Spirochaetia</taxon>
        <taxon>Spirochaetales</taxon>
        <taxon>Borreliaceae</taxon>
        <taxon>Borreliella</taxon>
    </lineage>
</organism>
<keyword evidence="3" id="KW-1185">Reference proteome</keyword>
<proteinExistence type="predicted"/>
<feature type="transmembrane region" description="Helical" evidence="1">
    <location>
        <begin position="63"/>
        <end position="82"/>
    </location>
</feature>
<evidence type="ECO:0000256" key="1">
    <source>
        <dbReference type="SAM" id="Phobius"/>
    </source>
</evidence>
<name>B8F1A4_BORGR</name>
<keyword evidence="1" id="KW-0812">Transmembrane</keyword>
<sequence length="151" mass="17052">MFVFDSFASSLYSNLLLSLSDIKYLLNVSFLAFSKPIPCFISFLVCVSLYFSTRSLKLSNLDSLLNSLFLSDKLFFTISLVLPKLDFLGLIYFSILLISCSIAFFVAVWSRIPLNLMANLSLIKPSFTYNNSYNSFSNLRSAIWLPLISSS</sequence>
<evidence type="ECO:0000313" key="2">
    <source>
        <dbReference type="EMBL" id="ACL34747.1"/>
    </source>
</evidence>
<feature type="transmembrane region" description="Helical" evidence="1">
    <location>
        <begin position="88"/>
        <end position="109"/>
    </location>
</feature>
<feature type="transmembrane region" description="Helical" evidence="1">
    <location>
        <begin position="24"/>
        <end position="51"/>
    </location>
</feature>
<geneLocation type="plasmid" evidence="2 3">
    <name>PBr_cp32-10</name>
</geneLocation>
<dbReference type="AlphaFoldDB" id="B8F1A4"/>
<keyword evidence="2" id="KW-0614">Plasmid</keyword>
<evidence type="ECO:0000313" key="3">
    <source>
        <dbReference type="Proteomes" id="UP000006103"/>
    </source>
</evidence>
<dbReference type="Proteomes" id="UP000006103">
    <property type="component" value="Plasmid PBr_cp32-10"/>
</dbReference>
<keyword evidence="1" id="KW-1133">Transmembrane helix</keyword>